<dbReference type="Gene3D" id="2.60.40.640">
    <property type="match status" value="1"/>
</dbReference>
<evidence type="ECO:0000313" key="2">
    <source>
        <dbReference type="EMBL" id="ADI46926.1"/>
    </source>
</evidence>
<dbReference type="Pfam" id="PF08737">
    <property type="entry name" value="Rgp1"/>
    <property type="match status" value="1"/>
</dbReference>
<gene>
    <name evidence="2" type="primary">RGP1m</name>
</gene>
<reference evidence="2" key="1">
    <citation type="journal article" date="2010" name="Science">
        <title>Evolution of an expanded sex-determining locus in Volvox.</title>
        <authorList>
            <person name="Ferris P."/>
            <person name="Olson B.J."/>
            <person name="De Hoff P.L."/>
            <person name="Douglass S."/>
            <person name="Casero D."/>
            <person name="Prochnik S."/>
            <person name="Geng S."/>
            <person name="Rai R."/>
            <person name="Grimwood J."/>
            <person name="Schmutz J."/>
            <person name="Nishii I."/>
            <person name="Hamaji T."/>
            <person name="Nozaki H."/>
            <person name="Pellegrini M."/>
            <person name="Umen J.G."/>
        </authorList>
    </citation>
    <scope>NUCLEOTIDE SEQUENCE</scope>
    <source>
        <strain evidence="2">Adam</strain>
    </source>
</reference>
<proteinExistence type="predicted"/>
<protein>
    <submittedName>
        <fullName evidence="2">RGP1m</fullName>
    </submittedName>
</protein>
<dbReference type="AlphaFoldDB" id="D9CJ66"/>
<sequence>MALQVNLTLSKTYFLPGEVVQVYVQICNEIENGRSCSDSQALHVKELSFQACGSEKTDPIFVHCLHLPNVPAVVTESRKRVRNIFSTECAVLVSDKVLEPHAVQDFQLRFRLPTVLPPSFRGSAVRFSYMIHVKAVYELHRGKHEAMVYETTASTNLMVWPNTQPSMQPSSANVDNHRTNSFDNSLRGWGLGISDTSALDPVRSEKFRNIGLANDKIEPRSMPCNDGDEGSLTAPTPKSVPLDAVTSSHAGRGNNSCEDGDMTICDYNLGRSCRIRWQELLMNNVNGIDSSRSNCSPYRAEVSTEPRNPTASAPFSRGVIPFGVNRPFDALPPLRHTFSVDTGSDLEDASPHRTSAQGFDCYALKTCPGSSVVVTPPYSPSHMQPQLSGRACGLSSFTRYISRRTSLFGKVYILNLGEQPLLRLLPHAPLEMPLQPGATFGGVLDFRTACSAAGLRTNYRSMTCYDVAILLETEEVISPHCRPQTRRLHALYLRIATSKLVVWSVFHHYFMQNKYDGERSSSGVPYVIRRLYGEHHEVACDGALTSFTFSLPSTATPSFRTPMVTLRWVLRFELAVGPCVDFSTTDSLGRPLRPQLEQLNWSLPLSVQPPAQFR</sequence>
<dbReference type="InterPro" id="IPR014752">
    <property type="entry name" value="Arrestin-like_C"/>
</dbReference>
<dbReference type="SUPFAM" id="SSF81296">
    <property type="entry name" value="E set domains"/>
    <property type="match status" value="1"/>
</dbReference>
<evidence type="ECO:0000256" key="1">
    <source>
        <dbReference type="SAM" id="MobiDB-lite"/>
    </source>
</evidence>
<accession>D9CJ66</accession>
<dbReference type="EMBL" id="GU784916">
    <property type="protein sequence ID" value="ADI46926.1"/>
    <property type="molecule type" value="Genomic_DNA"/>
</dbReference>
<organism evidence="2">
    <name type="scientific">Volvox carteri f. nagariensis</name>
    <dbReference type="NCBI Taxonomy" id="3068"/>
    <lineage>
        <taxon>Eukaryota</taxon>
        <taxon>Viridiplantae</taxon>
        <taxon>Chlorophyta</taxon>
        <taxon>core chlorophytes</taxon>
        <taxon>Chlorophyceae</taxon>
        <taxon>CS clade</taxon>
        <taxon>Chlamydomonadales</taxon>
        <taxon>Volvocaceae</taxon>
        <taxon>Volvox</taxon>
    </lineage>
</organism>
<dbReference type="InterPro" id="IPR014848">
    <property type="entry name" value="Rgp1"/>
</dbReference>
<name>D9CJ66_VOLCA</name>
<feature type="region of interest" description="Disordered" evidence="1">
    <location>
        <begin position="218"/>
        <end position="240"/>
    </location>
</feature>
<dbReference type="InterPro" id="IPR014756">
    <property type="entry name" value="Ig_E-set"/>
</dbReference>
<dbReference type="PANTHER" id="PTHR12507">
    <property type="entry name" value="REDUCED GROWTH PHENOTYPE 1 RGP1, YEAST -RELATED"/>
    <property type="match status" value="1"/>
</dbReference>